<dbReference type="Proteomes" id="UP001162131">
    <property type="component" value="Unassembled WGS sequence"/>
</dbReference>
<comment type="caution">
    <text evidence="3">The sequence shown here is derived from an EMBL/GenBank/DDBJ whole genome shotgun (WGS) entry which is preliminary data.</text>
</comment>
<accession>A0AAU9KGQ9</accession>
<evidence type="ECO:0000256" key="2">
    <source>
        <dbReference type="SAM" id="MobiDB-lite"/>
    </source>
</evidence>
<reference evidence="3" key="1">
    <citation type="submission" date="2021-09" db="EMBL/GenBank/DDBJ databases">
        <authorList>
            <consortium name="AG Swart"/>
            <person name="Singh M."/>
            <person name="Singh A."/>
            <person name="Seah K."/>
            <person name="Emmerich C."/>
        </authorList>
    </citation>
    <scope>NUCLEOTIDE SEQUENCE</scope>
    <source>
        <strain evidence="3">ATCC30299</strain>
    </source>
</reference>
<proteinExistence type="predicted"/>
<keyword evidence="4" id="KW-1185">Reference proteome</keyword>
<gene>
    <name evidence="3" type="ORF">BSTOLATCC_MIC65282</name>
</gene>
<keyword evidence="1" id="KW-0175">Coiled coil</keyword>
<feature type="coiled-coil region" evidence="1">
    <location>
        <begin position="52"/>
        <end position="107"/>
    </location>
</feature>
<sequence>MNIQGLPSHSFHNETDEESIYKLTKSTIKLKTDLEACTILNKDLISKIQGDFKQSELLITKLKNEKIQLKQALSDTYNKKEELYSKMLEYREELNVEKKKNQDLLIKLDEIGEIKAHIHELNSIMTAKEQQCEGIIKENHSLRENLEKLEIEASSWKELYEANKTKDTKYASAKDNGELDIEIHNVWNSAIRKLQKDSEFYSIFKKNASGLSYFSELLEGGKWKEALFRSLCILNDILTPQEINVSKSVQTTEEETKPKVVHKMQKTPTFTVSEIKQIKIDAKSDCSSQVHYPRSETPEHIIKDREELLQSLAKQNQKLLQLNQQIYDTMSQENGGTAKKRSKWSGVNSEASLSAEKYELFDEKECVKIDRDMKMYYDDIENEWSYPSSEDSDEKSKNQRKGVSRIKQFPSKPN</sequence>
<evidence type="ECO:0000313" key="3">
    <source>
        <dbReference type="EMBL" id="CAG9335974.1"/>
    </source>
</evidence>
<dbReference type="AlphaFoldDB" id="A0AAU9KGQ9"/>
<feature type="coiled-coil region" evidence="1">
    <location>
        <begin position="132"/>
        <end position="166"/>
    </location>
</feature>
<dbReference type="EMBL" id="CAJZBQ010000063">
    <property type="protein sequence ID" value="CAG9335974.1"/>
    <property type="molecule type" value="Genomic_DNA"/>
</dbReference>
<organism evidence="3 4">
    <name type="scientific">Blepharisma stoltei</name>
    <dbReference type="NCBI Taxonomy" id="1481888"/>
    <lineage>
        <taxon>Eukaryota</taxon>
        <taxon>Sar</taxon>
        <taxon>Alveolata</taxon>
        <taxon>Ciliophora</taxon>
        <taxon>Postciliodesmatophora</taxon>
        <taxon>Heterotrichea</taxon>
        <taxon>Heterotrichida</taxon>
        <taxon>Blepharismidae</taxon>
        <taxon>Blepharisma</taxon>
    </lineage>
</organism>
<evidence type="ECO:0000313" key="4">
    <source>
        <dbReference type="Proteomes" id="UP001162131"/>
    </source>
</evidence>
<name>A0AAU9KGQ9_9CILI</name>
<protein>
    <submittedName>
        <fullName evidence="3">Uncharacterized protein</fullName>
    </submittedName>
</protein>
<feature type="region of interest" description="Disordered" evidence="2">
    <location>
        <begin position="383"/>
        <end position="414"/>
    </location>
</feature>
<evidence type="ECO:0000256" key="1">
    <source>
        <dbReference type="SAM" id="Coils"/>
    </source>
</evidence>